<dbReference type="Proteomes" id="UP000008782">
    <property type="component" value="Unassembled WGS sequence"/>
</dbReference>
<protein>
    <submittedName>
        <fullName evidence="1">Uncharacterized protein</fullName>
    </submittedName>
</protein>
<name>E3QBT8_COLGM</name>
<evidence type="ECO:0000313" key="1">
    <source>
        <dbReference type="EMBL" id="EFQ28173.1"/>
    </source>
</evidence>
<gene>
    <name evidence="1" type="ORF">GLRG_03317</name>
</gene>
<dbReference type="EMBL" id="GG697340">
    <property type="protein sequence ID" value="EFQ28173.1"/>
    <property type="molecule type" value="Genomic_DNA"/>
</dbReference>
<dbReference type="AlphaFoldDB" id="E3QBT8"/>
<dbReference type="VEuPathDB" id="FungiDB:GLRG_03317"/>
<dbReference type="RefSeq" id="XP_008092193.1">
    <property type="nucleotide sequence ID" value="XM_008094002.1"/>
</dbReference>
<keyword evidence="2" id="KW-1185">Reference proteome</keyword>
<proteinExistence type="predicted"/>
<organism evidence="2">
    <name type="scientific">Colletotrichum graminicola (strain M1.001 / M2 / FGSC 10212)</name>
    <name type="common">Maize anthracnose fungus</name>
    <name type="synonym">Glomerella graminicola</name>
    <dbReference type="NCBI Taxonomy" id="645133"/>
    <lineage>
        <taxon>Eukaryota</taxon>
        <taxon>Fungi</taxon>
        <taxon>Dikarya</taxon>
        <taxon>Ascomycota</taxon>
        <taxon>Pezizomycotina</taxon>
        <taxon>Sordariomycetes</taxon>
        <taxon>Hypocreomycetidae</taxon>
        <taxon>Glomerellales</taxon>
        <taxon>Glomerellaceae</taxon>
        <taxon>Colletotrichum</taxon>
        <taxon>Colletotrichum graminicola species complex</taxon>
    </lineage>
</organism>
<sequence>MANNGGPNHGTEYLRAVKDVTVSSFPSEEDRAEALQATYEAIAILESPWETYTRLYLNNPTVMAGLKVIKDLGLMGKWHEKGNIPMTSMELAELVGGCDSQLLRKYCLRHRPPT</sequence>
<evidence type="ECO:0000313" key="2">
    <source>
        <dbReference type="Proteomes" id="UP000008782"/>
    </source>
</evidence>
<dbReference type="HOGENOM" id="CLU_2120904_0_0_1"/>
<dbReference type="eggNOG" id="KOG3178">
    <property type="taxonomic scope" value="Eukaryota"/>
</dbReference>
<accession>E3QBT8</accession>
<dbReference type="GeneID" id="24408682"/>
<dbReference type="OrthoDB" id="3340390at2759"/>
<reference evidence="2" key="1">
    <citation type="journal article" date="2012" name="Nat. Genet.">
        <title>Lifestyle transitions in plant pathogenic Colletotrichum fungi deciphered by genome and transcriptome analyses.</title>
        <authorList>
            <person name="O'Connell R.J."/>
            <person name="Thon M.R."/>
            <person name="Hacquard S."/>
            <person name="Amyotte S.G."/>
            <person name="Kleemann J."/>
            <person name="Torres M.F."/>
            <person name="Damm U."/>
            <person name="Buiate E.A."/>
            <person name="Epstein L."/>
            <person name="Alkan N."/>
            <person name="Altmueller J."/>
            <person name="Alvarado-Balderrama L."/>
            <person name="Bauser C.A."/>
            <person name="Becker C."/>
            <person name="Birren B.W."/>
            <person name="Chen Z."/>
            <person name="Choi J."/>
            <person name="Crouch J.A."/>
            <person name="Duvick J.P."/>
            <person name="Farman M.A."/>
            <person name="Gan P."/>
            <person name="Heiman D."/>
            <person name="Henrissat B."/>
            <person name="Howard R.J."/>
            <person name="Kabbage M."/>
            <person name="Koch C."/>
            <person name="Kracher B."/>
            <person name="Kubo Y."/>
            <person name="Law A.D."/>
            <person name="Lebrun M.-H."/>
            <person name="Lee Y.-H."/>
            <person name="Miyara I."/>
            <person name="Moore N."/>
            <person name="Neumann U."/>
            <person name="Nordstroem K."/>
            <person name="Panaccione D.G."/>
            <person name="Panstruga R."/>
            <person name="Place M."/>
            <person name="Proctor R.H."/>
            <person name="Prusky D."/>
            <person name="Rech G."/>
            <person name="Reinhardt R."/>
            <person name="Rollins J.A."/>
            <person name="Rounsley S."/>
            <person name="Schardl C.L."/>
            <person name="Schwartz D.C."/>
            <person name="Shenoy N."/>
            <person name="Shirasu K."/>
            <person name="Sikhakolli U.R."/>
            <person name="Stueber K."/>
            <person name="Sukno S.A."/>
            <person name="Sweigard J.A."/>
            <person name="Takano Y."/>
            <person name="Takahara H."/>
            <person name="Trail F."/>
            <person name="van der Does H.C."/>
            <person name="Voll L.M."/>
            <person name="Will I."/>
            <person name="Young S."/>
            <person name="Zeng Q."/>
            <person name="Zhang J."/>
            <person name="Zhou S."/>
            <person name="Dickman M.B."/>
            <person name="Schulze-Lefert P."/>
            <person name="Ver Loren van Themaat E."/>
            <person name="Ma L.-J."/>
            <person name="Vaillancourt L.J."/>
        </authorList>
    </citation>
    <scope>NUCLEOTIDE SEQUENCE [LARGE SCALE GENOMIC DNA]</scope>
    <source>
        <strain evidence="2">M1.001 / M2 / FGSC 10212</strain>
    </source>
</reference>